<sequence length="162" mass="16773">MSTPTADDLADRIGQLAQAADIEVAVAESLTGGAISSRLAAAPDSSTWYAGGVVAYETHVKYEVLGVPDGHPVVTEEAAAAMAAGVADLMRADAAVAVTGAGGPEPQEGQPPGTTWIAVCLRGEVTTELHHFSGEPADIVEKTELHALRSLHDRLPQKEEHT</sequence>
<dbReference type="Gene3D" id="3.90.950.20">
    <property type="entry name" value="CinA-like"/>
    <property type="match status" value="1"/>
</dbReference>
<dbReference type="AlphaFoldDB" id="S5TII2"/>
<dbReference type="Pfam" id="PF02464">
    <property type="entry name" value="CinA"/>
    <property type="match status" value="1"/>
</dbReference>
<evidence type="ECO:0000313" key="2">
    <source>
        <dbReference type="EMBL" id="AGS34503.1"/>
    </source>
</evidence>
<dbReference type="KEGG" id="cmd:B841_05150"/>
<evidence type="ECO:0000313" key="3">
    <source>
        <dbReference type="Proteomes" id="UP000015388"/>
    </source>
</evidence>
<dbReference type="EMBL" id="CP003924">
    <property type="protein sequence ID" value="AGS34503.1"/>
    <property type="molecule type" value="Genomic_DNA"/>
</dbReference>
<accession>S5TII2</accession>
<organism evidence="2 3">
    <name type="scientific">Corynebacterium maris DSM 45190</name>
    <dbReference type="NCBI Taxonomy" id="1224163"/>
    <lineage>
        <taxon>Bacteria</taxon>
        <taxon>Bacillati</taxon>
        <taxon>Actinomycetota</taxon>
        <taxon>Actinomycetes</taxon>
        <taxon>Mycobacteriales</taxon>
        <taxon>Corynebacteriaceae</taxon>
        <taxon>Corynebacterium</taxon>
    </lineage>
</organism>
<keyword evidence="3" id="KW-1185">Reference proteome</keyword>
<dbReference type="Proteomes" id="UP000015388">
    <property type="component" value="Chromosome"/>
</dbReference>
<proteinExistence type="predicted"/>
<dbReference type="STRING" id="1224163.B841_05150"/>
<gene>
    <name evidence="2" type="ORF">B841_05150</name>
</gene>
<dbReference type="eggNOG" id="COG1546">
    <property type="taxonomic scope" value="Bacteria"/>
</dbReference>
<reference evidence="2 3" key="1">
    <citation type="submission" date="2012-11" db="EMBL/GenBank/DDBJ databases">
        <title>The complete genome sequence of Corynebacterium maris Coryn-1 (=DSM 45190).</title>
        <authorList>
            <person name="Schaffert L."/>
            <person name="Albersmeier A."/>
            <person name="Kalinowski J."/>
            <person name="Ruckert C."/>
        </authorList>
    </citation>
    <scope>NUCLEOTIDE SEQUENCE [LARGE SCALE GENOMIC DNA]</scope>
    <source>
        <strain evidence="3">Coryn-1</strain>
    </source>
</reference>
<dbReference type="InterPro" id="IPR036653">
    <property type="entry name" value="CinA-like_C"/>
</dbReference>
<dbReference type="SUPFAM" id="SSF142433">
    <property type="entry name" value="CinA-like"/>
    <property type="match status" value="1"/>
</dbReference>
<feature type="domain" description="CinA C-terminal" evidence="1">
    <location>
        <begin position="8"/>
        <end position="154"/>
    </location>
</feature>
<name>S5TII2_9CORY</name>
<dbReference type="NCBIfam" id="TIGR00199">
    <property type="entry name" value="PncC_domain"/>
    <property type="match status" value="1"/>
</dbReference>
<dbReference type="PATRIC" id="fig|1224163.3.peg.1032"/>
<dbReference type="OrthoDB" id="1253990at2"/>
<dbReference type="InterPro" id="IPR008136">
    <property type="entry name" value="CinA_C"/>
</dbReference>
<evidence type="ECO:0000259" key="1">
    <source>
        <dbReference type="Pfam" id="PF02464"/>
    </source>
</evidence>
<dbReference type="HOGENOM" id="CLU_030805_1_0_11"/>
<dbReference type="RefSeq" id="WP_020934436.1">
    <property type="nucleotide sequence ID" value="NC_021915.1"/>
</dbReference>
<protein>
    <submittedName>
        <fullName evidence="2">Competence-damage inducible protein</fullName>
    </submittedName>
</protein>